<protein>
    <submittedName>
        <fullName evidence="2">Uncharacterized protein</fullName>
    </submittedName>
</protein>
<feature type="coiled-coil region" evidence="1">
    <location>
        <begin position="148"/>
        <end position="182"/>
    </location>
</feature>
<evidence type="ECO:0000313" key="2">
    <source>
        <dbReference type="EMBL" id="MFC7439764.1"/>
    </source>
</evidence>
<evidence type="ECO:0000313" key="3">
    <source>
        <dbReference type="Proteomes" id="UP001596500"/>
    </source>
</evidence>
<accession>A0ABW2RFN4</accession>
<dbReference type="Proteomes" id="UP001596500">
    <property type="component" value="Unassembled WGS sequence"/>
</dbReference>
<comment type="caution">
    <text evidence="2">The sequence shown here is derived from an EMBL/GenBank/DDBJ whole genome shotgun (WGS) entry which is preliminary data.</text>
</comment>
<keyword evidence="3" id="KW-1185">Reference proteome</keyword>
<evidence type="ECO:0000256" key="1">
    <source>
        <dbReference type="SAM" id="Coils"/>
    </source>
</evidence>
<gene>
    <name evidence="2" type="ORF">ACFQNG_01105</name>
</gene>
<dbReference type="RefSeq" id="WP_379862947.1">
    <property type="nucleotide sequence ID" value="NZ_JBHTBW010000004.1"/>
</dbReference>
<organism evidence="2 3">
    <name type="scientific">Laceyella putida</name>
    <dbReference type="NCBI Taxonomy" id="110101"/>
    <lineage>
        <taxon>Bacteria</taxon>
        <taxon>Bacillati</taxon>
        <taxon>Bacillota</taxon>
        <taxon>Bacilli</taxon>
        <taxon>Bacillales</taxon>
        <taxon>Thermoactinomycetaceae</taxon>
        <taxon>Laceyella</taxon>
    </lineage>
</organism>
<reference evidence="3" key="1">
    <citation type="journal article" date="2019" name="Int. J. Syst. Evol. Microbiol.">
        <title>The Global Catalogue of Microorganisms (GCM) 10K type strain sequencing project: providing services to taxonomists for standard genome sequencing and annotation.</title>
        <authorList>
            <consortium name="The Broad Institute Genomics Platform"/>
            <consortium name="The Broad Institute Genome Sequencing Center for Infectious Disease"/>
            <person name="Wu L."/>
            <person name="Ma J."/>
        </authorList>
    </citation>
    <scope>NUCLEOTIDE SEQUENCE [LARGE SCALE GENOMIC DNA]</scope>
    <source>
        <strain evidence="3">CGMCC 1.12942</strain>
    </source>
</reference>
<keyword evidence="1" id="KW-0175">Coiled coil</keyword>
<name>A0ABW2RFN4_9BACL</name>
<dbReference type="EMBL" id="JBHTBW010000004">
    <property type="protein sequence ID" value="MFC7439764.1"/>
    <property type="molecule type" value="Genomic_DNA"/>
</dbReference>
<proteinExistence type="predicted"/>
<sequence length="184" mass="20264">MRRSKRMLWLVMAVVITVPAVAVGVHQAPSLQKRLHFLKPFDLNGTLAEIEAKTKALGSLNKKILQGLQSIEEKSAKTEQVSQKLKQVNGIAGKQSETLTDIRSVTARQVLLSQSLNRLSGDLTRQMNLIANTGKVQASQGQELESVTVETLEKLKEAVKQNQRLEEKLKQAASKSEQASQSLP</sequence>